<comment type="caution">
    <text evidence="2">The sequence shown here is derived from an EMBL/GenBank/DDBJ whole genome shotgun (WGS) entry which is preliminary data.</text>
</comment>
<accession>A0A109JLB8</accession>
<dbReference type="AlphaFoldDB" id="A0A109JLB8"/>
<dbReference type="InterPro" id="IPR009506">
    <property type="entry name" value="YjiS-like"/>
</dbReference>
<keyword evidence="3" id="KW-1185">Reference proteome</keyword>
<dbReference type="Pfam" id="PF06568">
    <property type="entry name" value="YjiS-like"/>
    <property type="match status" value="1"/>
</dbReference>
<feature type="domain" description="YjiS-like" evidence="1">
    <location>
        <begin position="41"/>
        <end position="75"/>
    </location>
</feature>
<dbReference type="RefSeq" id="WP_062370822.1">
    <property type="nucleotide sequence ID" value="NZ_JBBNAS010000088.1"/>
</dbReference>
<name>A0A109JLB8_9HYPH</name>
<dbReference type="Proteomes" id="UP000068164">
    <property type="component" value="Unassembled WGS sequence"/>
</dbReference>
<organism evidence="2 3">
    <name type="scientific">Rhizobium altiplani</name>
    <dbReference type="NCBI Taxonomy" id="1864509"/>
    <lineage>
        <taxon>Bacteria</taxon>
        <taxon>Pseudomonadati</taxon>
        <taxon>Pseudomonadota</taxon>
        <taxon>Alphaproteobacteria</taxon>
        <taxon>Hyphomicrobiales</taxon>
        <taxon>Rhizobiaceae</taxon>
        <taxon>Rhizobium/Agrobacterium group</taxon>
        <taxon>Rhizobium</taxon>
    </lineage>
</organism>
<evidence type="ECO:0000259" key="1">
    <source>
        <dbReference type="Pfam" id="PF06568"/>
    </source>
</evidence>
<evidence type="ECO:0000313" key="2">
    <source>
        <dbReference type="EMBL" id="KWV51018.1"/>
    </source>
</evidence>
<dbReference type="EMBL" id="LNCD01000082">
    <property type="protein sequence ID" value="KWV51018.1"/>
    <property type="molecule type" value="Genomic_DNA"/>
</dbReference>
<gene>
    <name evidence="2" type="ORF">AS026_06730</name>
</gene>
<dbReference type="OrthoDB" id="8399238at2"/>
<protein>
    <recommendedName>
        <fullName evidence="1">YjiS-like domain-containing protein</fullName>
    </recommendedName>
</protein>
<proteinExistence type="predicted"/>
<evidence type="ECO:0000313" key="3">
    <source>
        <dbReference type="Proteomes" id="UP000068164"/>
    </source>
</evidence>
<sequence>MSAVPENELRIAPLPAKVQSIQCRIQQDSRRVPRTLLVSALQRLTSWHQKRESRRVLRDLTDAELLDIGVTRAEANKEASKSFFWD</sequence>
<reference evidence="2 3" key="1">
    <citation type="submission" date="2015-11" db="EMBL/GenBank/DDBJ databases">
        <title>Draft Genome Sequence of the Strain BR 10423 (Rhizobium sp.) isolated from nodules of Mimosa pudica.</title>
        <authorList>
            <person name="Barauna A.C."/>
            <person name="Zilli J.E."/>
            <person name="Simoes-Araujo J.L."/>
            <person name="Reis V.M."/>
            <person name="James E.K."/>
            <person name="Reis F.B.Jr."/>
            <person name="Rouws L.F."/>
            <person name="Passos S.R."/>
            <person name="Gois S.R."/>
        </authorList>
    </citation>
    <scope>NUCLEOTIDE SEQUENCE [LARGE SCALE GENOMIC DNA]</scope>
    <source>
        <strain evidence="2 3">BR10423</strain>
    </source>
</reference>